<dbReference type="SUPFAM" id="SSF47446">
    <property type="entry name" value="Signal peptide-binding domain"/>
    <property type="match status" value="1"/>
</dbReference>
<dbReference type="InterPro" id="IPR004125">
    <property type="entry name" value="Signal_recog_particle_SRP54_M"/>
</dbReference>
<dbReference type="InterPro" id="IPR022941">
    <property type="entry name" value="SRP54"/>
</dbReference>
<evidence type="ECO:0000256" key="10">
    <source>
        <dbReference type="SAM" id="MobiDB-lite"/>
    </source>
</evidence>
<evidence type="ECO:0000256" key="4">
    <source>
        <dbReference type="ARBA" id="ARBA00022884"/>
    </source>
</evidence>
<dbReference type="Gene3D" id="1.20.120.140">
    <property type="entry name" value="Signal recognition particle SRP54, nucleotide-binding domain"/>
    <property type="match status" value="1"/>
</dbReference>
<evidence type="ECO:0000256" key="3">
    <source>
        <dbReference type="ARBA" id="ARBA00022801"/>
    </source>
</evidence>
<dbReference type="SMART" id="SM00382">
    <property type="entry name" value="AAA"/>
    <property type="match status" value="1"/>
</dbReference>
<comment type="catalytic activity">
    <reaction evidence="9">
        <text>GTP + H2O = GDP + phosphate + H(+)</text>
        <dbReference type="Rhea" id="RHEA:19669"/>
        <dbReference type="ChEBI" id="CHEBI:15377"/>
        <dbReference type="ChEBI" id="CHEBI:15378"/>
        <dbReference type="ChEBI" id="CHEBI:37565"/>
        <dbReference type="ChEBI" id="CHEBI:43474"/>
        <dbReference type="ChEBI" id="CHEBI:58189"/>
        <dbReference type="EC" id="3.6.5.4"/>
    </reaction>
    <physiologicalReaction direction="left-to-right" evidence="9">
        <dbReference type="Rhea" id="RHEA:19670"/>
    </physiologicalReaction>
</comment>
<dbReference type="NCBIfam" id="TIGR00959">
    <property type="entry name" value="ffh"/>
    <property type="match status" value="1"/>
</dbReference>
<gene>
    <name evidence="12" type="ORF">MSP1404_LOCUS1934</name>
</gene>
<evidence type="ECO:0000256" key="2">
    <source>
        <dbReference type="ARBA" id="ARBA00022741"/>
    </source>
</evidence>
<name>A0A7S0KGA5_MICPS</name>
<keyword evidence="5" id="KW-0342">GTP-binding</keyword>
<dbReference type="SMART" id="SM00963">
    <property type="entry name" value="SRP54_N"/>
    <property type="match status" value="1"/>
</dbReference>
<evidence type="ECO:0000256" key="8">
    <source>
        <dbReference type="ARBA" id="ARBA00035672"/>
    </source>
</evidence>
<dbReference type="InterPro" id="IPR013822">
    <property type="entry name" value="Signal_recog_particl_SRP54_hlx"/>
</dbReference>
<sequence length="576" mass="62389">MHMNRRPTLEARTKQVRAPKGSISCAQRARKDLRARGCRGLGSRISKGQPFFPPTLSTPAVTEIGFGTILYGSRLSAGGNRRGETMLRRASAFGSLTERLNSVWATLKDEDDLSLENIKGPLKDIRRALLEADVSLPVVRRFIKNIEQKAIGTRVTKGVNAGQQLTKVVADELCELMGGFGGDSLAFKDPSQGPTVILMAGLQGVGKTTACGKLALYLKMQGKDSLLVATDVYRPAAIEQLKRLGEQVKTPVFDMGVRVDPPEVARLGLEKARAEGIDVVIIDTAGRLQVDVHLMEELQATKTATAADEILLVVDAMTGQEAAALTAAFDEAVGITGAVLTKMDGDTRGGAALSVREVSGKPIKFTGVGEKMEALEPFYPERMASRILGMGDVVTLVERAQQVVKDEEAEQMRDKILSATFDFNDFIKQMEMMGQMGGMDGFMKLLPGVSGMSEREMQEADKSLKVAKSLILSMTSKERQFPDILVAGASAKSRRKRIIEGAGRSEKDLSQLIVLFGSMRVKMQKMTAEISGASAEVGLTPQLSEEDMNALANEGLRKNVSPGMVRRLRIRRLTGS</sequence>
<dbReference type="Pfam" id="PF00448">
    <property type="entry name" value="SRP54"/>
    <property type="match status" value="1"/>
</dbReference>
<keyword evidence="6" id="KW-0733">Signal recognition particle</keyword>
<dbReference type="CDD" id="cd18539">
    <property type="entry name" value="SRP_G"/>
    <property type="match status" value="1"/>
</dbReference>
<keyword evidence="4" id="KW-0694">RNA-binding</keyword>
<dbReference type="GO" id="GO:0006614">
    <property type="term" value="P:SRP-dependent cotranslational protein targeting to membrane"/>
    <property type="evidence" value="ECO:0007669"/>
    <property type="project" value="InterPro"/>
</dbReference>
<evidence type="ECO:0000256" key="6">
    <source>
        <dbReference type="ARBA" id="ARBA00023135"/>
    </source>
</evidence>
<dbReference type="PANTHER" id="PTHR11564">
    <property type="entry name" value="SIGNAL RECOGNITION PARTICLE 54K PROTEIN SRP54"/>
    <property type="match status" value="1"/>
</dbReference>
<dbReference type="Pfam" id="PF02978">
    <property type="entry name" value="SRP_SPB"/>
    <property type="match status" value="1"/>
</dbReference>
<dbReference type="InterPro" id="IPR003593">
    <property type="entry name" value="AAA+_ATPase"/>
</dbReference>
<dbReference type="FunFam" id="3.40.50.300:FF:000022">
    <property type="entry name" value="Signal recognition particle 54 kDa subunit"/>
    <property type="match status" value="1"/>
</dbReference>
<protein>
    <recommendedName>
        <fullName evidence="8">signal-recognition-particle GTPase</fullName>
        <ecNumber evidence="8">3.6.5.4</ecNumber>
    </recommendedName>
</protein>
<dbReference type="InterPro" id="IPR000897">
    <property type="entry name" value="SRP54_GTPase_dom"/>
</dbReference>
<dbReference type="GO" id="GO:0008312">
    <property type="term" value="F:7S RNA binding"/>
    <property type="evidence" value="ECO:0007669"/>
    <property type="project" value="InterPro"/>
</dbReference>
<dbReference type="AlphaFoldDB" id="A0A7S0KGA5"/>
<evidence type="ECO:0000256" key="7">
    <source>
        <dbReference type="ARBA" id="ARBA00023274"/>
    </source>
</evidence>
<keyword evidence="2" id="KW-0547">Nucleotide-binding</keyword>
<dbReference type="InterPro" id="IPR027417">
    <property type="entry name" value="P-loop_NTPase"/>
</dbReference>
<evidence type="ECO:0000256" key="1">
    <source>
        <dbReference type="ARBA" id="ARBA00005450"/>
    </source>
</evidence>
<dbReference type="Gene3D" id="1.10.260.30">
    <property type="entry name" value="Signal recognition particle, SRP54 subunit, M-domain"/>
    <property type="match status" value="1"/>
</dbReference>
<evidence type="ECO:0000256" key="9">
    <source>
        <dbReference type="ARBA" id="ARBA00048157"/>
    </source>
</evidence>
<evidence type="ECO:0000313" key="12">
    <source>
        <dbReference type="EMBL" id="CAD8578951.1"/>
    </source>
</evidence>
<organism evidence="12">
    <name type="scientific">Micromonas pusilla</name>
    <name type="common">Picoplanktonic green alga</name>
    <name type="synonym">Chromulina pusilla</name>
    <dbReference type="NCBI Taxonomy" id="38833"/>
    <lineage>
        <taxon>Eukaryota</taxon>
        <taxon>Viridiplantae</taxon>
        <taxon>Chlorophyta</taxon>
        <taxon>Mamiellophyceae</taxon>
        <taxon>Mamiellales</taxon>
        <taxon>Mamiellaceae</taxon>
        <taxon>Micromonas</taxon>
    </lineage>
</organism>
<dbReference type="HAMAP" id="MF_00306">
    <property type="entry name" value="SRP54"/>
    <property type="match status" value="1"/>
</dbReference>
<keyword evidence="7" id="KW-0687">Ribonucleoprotein</keyword>
<keyword evidence="3" id="KW-0378">Hydrolase</keyword>
<dbReference type="EC" id="3.6.5.4" evidence="8"/>
<dbReference type="PROSITE" id="PS00300">
    <property type="entry name" value="SRP54"/>
    <property type="match status" value="1"/>
</dbReference>
<dbReference type="GO" id="GO:0005786">
    <property type="term" value="C:signal recognition particle, endoplasmic reticulum targeting"/>
    <property type="evidence" value="ECO:0007669"/>
    <property type="project" value="UniProtKB-KW"/>
</dbReference>
<dbReference type="EMBL" id="HBEV01002525">
    <property type="protein sequence ID" value="CAD8578951.1"/>
    <property type="molecule type" value="Transcribed_RNA"/>
</dbReference>
<dbReference type="Gene3D" id="3.40.50.300">
    <property type="entry name" value="P-loop containing nucleotide triphosphate hydrolases"/>
    <property type="match status" value="1"/>
</dbReference>
<proteinExistence type="inferred from homology"/>
<dbReference type="InterPro" id="IPR042101">
    <property type="entry name" value="SRP54_N_sf"/>
</dbReference>
<feature type="region of interest" description="Disordered" evidence="10">
    <location>
        <begin position="1"/>
        <end position="21"/>
    </location>
</feature>
<dbReference type="SMART" id="SM00962">
    <property type="entry name" value="SRP54"/>
    <property type="match status" value="1"/>
</dbReference>
<dbReference type="GO" id="GO:0003924">
    <property type="term" value="F:GTPase activity"/>
    <property type="evidence" value="ECO:0007669"/>
    <property type="project" value="InterPro"/>
</dbReference>
<dbReference type="SUPFAM" id="SSF52540">
    <property type="entry name" value="P-loop containing nucleoside triphosphate hydrolases"/>
    <property type="match status" value="1"/>
</dbReference>
<dbReference type="InterPro" id="IPR036891">
    <property type="entry name" value="Signal_recog_part_SRP54_M_sf"/>
</dbReference>
<evidence type="ECO:0000259" key="11">
    <source>
        <dbReference type="PROSITE" id="PS00300"/>
    </source>
</evidence>
<feature type="domain" description="SRP54-type proteins GTP-binding" evidence="11">
    <location>
        <begin position="362"/>
        <end position="375"/>
    </location>
</feature>
<dbReference type="Pfam" id="PF02881">
    <property type="entry name" value="SRP54_N"/>
    <property type="match status" value="1"/>
</dbReference>
<accession>A0A7S0KGA5</accession>
<dbReference type="PANTHER" id="PTHR11564:SF5">
    <property type="entry name" value="SIGNAL RECOGNITION PARTICLE SUBUNIT SRP54"/>
    <property type="match status" value="1"/>
</dbReference>
<reference evidence="12" key="1">
    <citation type="submission" date="2021-01" db="EMBL/GenBank/DDBJ databases">
        <authorList>
            <person name="Corre E."/>
            <person name="Pelletier E."/>
            <person name="Niang G."/>
            <person name="Scheremetjew M."/>
            <person name="Finn R."/>
            <person name="Kale V."/>
            <person name="Holt S."/>
            <person name="Cochrane G."/>
            <person name="Meng A."/>
            <person name="Brown T."/>
            <person name="Cohen L."/>
        </authorList>
    </citation>
    <scope>NUCLEOTIDE SEQUENCE</scope>
    <source>
        <strain evidence="12">CCMP494</strain>
    </source>
</reference>
<evidence type="ECO:0000256" key="5">
    <source>
        <dbReference type="ARBA" id="ARBA00023134"/>
    </source>
</evidence>
<dbReference type="InterPro" id="IPR004780">
    <property type="entry name" value="SRP"/>
</dbReference>
<comment type="similarity">
    <text evidence="1">Belongs to the GTP-binding SRP family. SRP54 subfamily.</text>
</comment>
<dbReference type="GO" id="GO:0005525">
    <property type="term" value="F:GTP binding"/>
    <property type="evidence" value="ECO:0007669"/>
    <property type="project" value="UniProtKB-KW"/>
</dbReference>